<dbReference type="Proteomes" id="UP000000630">
    <property type="component" value="Chromosome"/>
</dbReference>
<keyword evidence="2 3" id="KW-0040">ANK repeat</keyword>
<feature type="compositionally biased region" description="Polar residues" evidence="4">
    <location>
        <begin position="1398"/>
        <end position="1409"/>
    </location>
</feature>
<dbReference type="HOGENOM" id="CLU_252858_0_0_5"/>
<gene>
    <name evidence="5" type="primary">ankA</name>
    <name evidence="5" type="ordered locus">ACIS_00618</name>
</gene>
<evidence type="ECO:0000313" key="6">
    <source>
        <dbReference type="Proteomes" id="UP000000630"/>
    </source>
</evidence>
<feature type="compositionally biased region" description="Polar residues" evidence="4">
    <location>
        <begin position="925"/>
        <end position="945"/>
    </location>
</feature>
<feature type="compositionally biased region" description="Polar residues" evidence="4">
    <location>
        <begin position="1312"/>
        <end position="1323"/>
    </location>
</feature>
<organism evidence="5 6">
    <name type="scientific">Anaplasma centrale (strain Israel)</name>
    <name type="common">Anaplasma marginale subsp. centrale (strain Israel)</name>
    <dbReference type="NCBI Taxonomy" id="574556"/>
    <lineage>
        <taxon>Bacteria</taxon>
        <taxon>Pseudomonadati</taxon>
        <taxon>Pseudomonadota</taxon>
        <taxon>Alphaproteobacteria</taxon>
        <taxon>Rickettsiales</taxon>
        <taxon>Anaplasmataceae</taxon>
        <taxon>Anaplasma</taxon>
    </lineage>
</organism>
<feature type="compositionally biased region" description="Low complexity" evidence="4">
    <location>
        <begin position="1345"/>
        <end position="1356"/>
    </location>
</feature>
<dbReference type="eggNOG" id="COG0666">
    <property type="taxonomic scope" value="Bacteria"/>
</dbReference>
<keyword evidence="6" id="KW-1185">Reference proteome</keyword>
<feature type="region of interest" description="Disordered" evidence="4">
    <location>
        <begin position="1"/>
        <end position="46"/>
    </location>
</feature>
<evidence type="ECO:0000256" key="3">
    <source>
        <dbReference type="PROSITE-ProRule" id="PRU00023"/>
    </source>
</evidence>
<feature type="region of interest" description="Disordered" evidence="4">
    <location>
        <begin position="1250"/>
        <end position="1424"/>
    </location>
</feature>
<feature type="compositionally biased region" description="Basic and acidic residues" evidence="4">
    <location>
        <begin position="30"/>
        <end position="40"/>
    </location>
</feature>
<dbReference type="SMART" id="SM00248">
    <property type="entry name" value="ANK"/>
    <property type="match status" value="12"/>
</dbReference>
<proteinExistence type="predicted"/>
<dbReference type="OrthoDB" id="8960888at2"/>
<dbReference type="Pfam" id="PF12796">
    <property type="entry name" value="Ank_2"/>
    <property type="match status" value="1"/>
</dbReference>
<feature type="compositionally biased region" description="Acidic residues" evidence="4">
    <location>
        <begin position="1139"/>
        <end position="1149"/>
    </location>
</feature>
<keyword evidence="1" id="KW-0677">Repeat</keyword>
<dbReference type="InterPro" id="IPR002110">
    <property type="entry name" value="Ankyrin_rpt"/>
</dbReference>
<feature type="compositionally biased region" description="Polar residues" evidence="4">
    <location>
        <begin position="1254"/>
        <end position="1265"/>
    </location>
</feature>
<feature type="repeat" description="ANK" evidence="3">
    <location>
        <begin position="442"/>
        <end position="464"/>
    </location>
</feature>
<dbReference type="PRINTS" id="PR01415">
    <property type="entry name" value="ANKYRIN"/>
</dbReference>
<protein>
    <submittedName>
        <fullName evidence="5">Ankyrin</fullName>
    </submittedName>
</protein>
<feature type="compositionally biased region" description="Acidic residues" evidence="4">
    <location>
        <begin position="1376"/>
        <end position="1385"/>
    </location>
</feature>
<feature type="repeat" description="ANK" evidence="3">
    <location>
        <begin position="666"/>
        <end position="701"/>
    </location>
</feature>
<dbReference type="KEGG" id="acn:ACIS_00618"/>
<feature type="region of interest" description="Disordered" evidence="4">
    <location>
        <begin position="1109"/>
        <end position="1204"/>
    </location>
</feature>
<dbReference type="PROSITE" id="PS50297">
    <property type="entry name" value="ANK_REP_REGION"/>
    <property type="match status" value="1"/>
</dbReference>
<dbReference type="InterPro" id="IPR036770">
    <property type="entry name" value="Ankyrin_rpt-contain_sf"/>
</dbReference>
<feature type="compositionally biased region" description="Basic and acidic residues" evidence="4">
    <location>
        <begin position="10"/>
        <end position="19"/>
    </location>
</feature>
<feature type="repeat" description="ANK" evidence="3">
    <location>
        <begin position="822"/>
        <end position="854"/>
    </location>
</feature>
<feature type="compositionally biased region" description="Gly residues" evidence="4">
    <location>
        <begin position="1022"/>
        <end position="1031"/>
    </location>
</feature>
<sequence length="1424" mass="149816">MSLENPSVPDSHDENDEKASGQGTAAPAAHIEETSEKEVVEPYAPPLPPREVARYALVDALGSMRRDDYADFVKNLDRVPKGHENAWLYESDLKTLLHYACSTGDPKYASYLLGQGCSMAAIDIQANTPLHDAAAAPDEQSAARLRLVLEHLGKGNPVENAINLKGEAPIHSAVACDNLENVKTFVRFGDYGLQDLESRSFLHRAARNQGDDFTSRILEHMQEQVSASPEMAKSYGALLCSEDLSGYLPVHYAATRGLENAGIIMLKETVAAAKLLKDEEGIKEILKHMGGTGNTIMNCAVKGRCVSLLEQVVEVYAQHYKAGFSIQDDEQRAPIHGAASYVSAALFALMLKNTHVRAYNKPTADGTNLLNAVMQDTVDRSRRQQKIKLCLDVPDIASWINTPGPNGRVPLCEMYLEQGGVEYVRDLLESSDRVDVDSRCTDGRSVIHLAAERGDAKVLAMLLSSRQKTKGNAKFPASKGQVTPAVHVLNTRGDDAVTLEVIKQLVPHEPSLEDVALCAARSGNYRVLRYVTDLSPEHGGIDINHAFVNAKGNAVSLCGELLRNGHIRIVEKLVKAKGARLEGVDHQCALSSAIQGKCFAGSGGNIAGDVSLERLWESIKIFFAEAADTIIAIFSKGMAVNRGIKSLMADGAEIRGYEVDATARGDDDIPLIFALKGVERPDPTLVRFLIRNGADVNCRDSAGDTALHVAVGLLKFPDKVECAQEFVNLLCARGASTRQRNTQGYTPLHLAAAYKNLAAFDSILKSNKLSALDRSVIDGSSAMHVAMKSGVSEAEIVRMLESCKTMLAPNELSQMLSTYDSSGNTLMHVAASLDFKNVVEFGLKNGAQMSIVNASGKLAHNLAPPNGRIAAKTLPIGDSIAHKMSARVTAEGGERRYTTVKMDSEFSATHTNRRSRSTGVAPHQRASSVAGSTPVPATNSANDPNSRGHGANDPGGAGGALYPDLDTGMGPSAGAQGPSAQRPSAPPMFTTPGDVVAGGPDGDAAHLQGPVPLSSYARRVLTGGGRRGSGGSPPPYSEAIANDDVPTTPTNVSQDPEERGIAAGPDVADQGITSSAADQSEGKGMASAAQDVEADSQDITEQLDTALHTTSTSVSQDPEGRGIAAGPDVADQGITSSDVDQDVEAESQDITEQQDTALRATPTSVSQDPEELGIAAGPDVADPAVDRGGSQDAATAQGSTRSSIATLSRMEEALELAMDSTGIDIPSSAGKAAQLVGAFAAALRSKGITERDIASQQGITSSAADQSEGKGMASAAQDVEADSQDITEQLDTALHTTSTSVSQDAAAAQRLSGKSTSTASSPGTARGTPAGQAASQSDVDKETVSKALSKLSSAARAKLHQNEKSSNSKSSAMDGALDEAVEEAAQDLADAMTPDGGKSSSTTYKQSAAHSKPPQPTKYLPRGW</sequence>
<feature type="region of interest" description="Disordered" evidence="4">
    <location>
        <begin position="890"/>
        <end position="1094"/>
    </location>
</feature>
<evidence type="ECO:0000256" key="4">
    <source>
        <dbReference type="SAM" id="MobiDB-lite"/>
    </source>
</evidence>
<dbReference type="EMBL" id="CP001759">
    <property type="protein sequence ID" value="ACZ49205.1"/>
    <property type="molecule type" value="Genomic_DNA"/>
</dbReference>
<dbReference type="RefSeq" id="WP_012880672.1">
    <property type="nucleotide sequence ID" value="NC_013532.1"/>
</dbReference>
<dbReference type="Pfam" id="PF00023">
    <property type="entry name" value="Ank"/>
    <property type="match status" value="1"/>
</dbReference>
<accession>D1AUH7</accession>
<reference evidence="5 6" key="1">
    <citation type="journal article" date="2010" name="J. Bacteriol.">
        <title>Complete genome sequence of Anaplasma marginale subsp. centrale.</title>
        <authorList>
            <person name="Herndon D.R."/>
            <person name="Palmer G.H."/>
            <person name="Shkap V."/>
            <person name="Knowles D.P. Jr."/>
            <person name="Brayton K.A."/>
        </authorList>
    </citation>
    <scope>NUCLEOTIDE SEQUENCE [LARGE SCALE GENOMIC DNA]</scope>
    <source>
        <strain evidence="5 6">Israel</strain>
    </source>
</reference>
<dbReference type="SUPFAM" id="SSF48403">
    <property type="entry name" value="Ankyrin repeat"/>
    <property type="match status" value="3"/>
</dbReference>
<feature type="compositionally biased region" description="Polar residues" evidence="4">
    <location>
        <begin position="1192"/>
        <end position="1204"/>
    </location>
</feature>
<dbReference type="Gene3D" id="1.25.40.20">
    <property type="entry name" value="Ankyrin repeat-containing domain"/>
    <property type="match status" value="3"/>
</dbReference>
<feature type="compositionally biased region" description="Polar residues" evidence="4">
    <location>
        <begin position="1150"/>
        <end position="1167"/>
    </location>
</feature>
<dbReference type="PROSITE" id="PS50088">
    <property type="entry name" value="ANK_REPEAT"/>
    <property type="match status" value="3"/>
</dbReference>
<feature type="compositionally biased region" description="Polar residues" evidence="4">
    <location>
        <begin position="1045"/>
        <end position="1054"/>
    </location>
</feature>
<dbReference type="STRING" id="574556.ACIS_00618"/>
<name>D1AUH7_ANACI</name>
<evidence type="ECO:0000313" key="5">
    <source>
        <dbReference type="EMBL" id="ACZ49205.1"/>
    </source>
</evidence>
<evidence type="ECO:0000256" key="1">
    <source>
        <dbReference type="ARBA" id="ARBA00022737"/>
    </source>
</evidence>
<feature type="compositionally biased region" description="Polar residues" evidence="4">
    <location>
        <begin position="1286"/>
        <end position="1303"/>
    </location>
</feature>
<dbReference type="PANTHER" id="PTHR24126">
    <property type="entry name" value="ANKYRIN REPEAT, PH AND SEC7 DOMAIN CONTAINING PROTEIN SECG-RELATED"/>
    <property type="match status" value="1"/>
</dbReference>
<evidence type="ECO:0000256" key="2">
    <source>
        <dbReference type="ARBA" id="ARBA00023043"/>
    </source>
</evidence>
<dbReference type="PANTHER" id="PTHR24126:SF14">
    <property type="entry name" value="ANK_REP_REGION DOMAIN-CONTAINING PROTEIN"/>
    <property type="match status" value="1"/>
</dbReference>